<accession>A0A940IAZ4</accession>
<evidence type="ECO:0000313" key="1">
    <source>
        <dbReference type="EMBL" id="MBO8406877.1"/>
    </source>
</evidence>
<dbReference type="Proteomes" id="UP000721442">
    <property type="component" value="Unassembled WGS sequence"/>
</dbReference>
<reference evidence="1" key="1">
    <citation type="submission" date="2020-10" db="EMBL/GenBank/DDBJ databases">
        <authorList>
            <person name="Gilroy R."/>
        </authorList>
    </citation>
    <scope>NUCLEOTIDE SEQUENCE</scope>
    <source>
        <strain evidence="1">B1-16210</strain>
    </source>
</reference>
<sequence length="120" mass="13749">MSDTKLRDIISQMKHTKIATDTGKKMHTKMQGIIISDTAPHGDAEIRAKISQHPELTRFFAQESKTEAPIAGHINGKFISRRIDRLIIDDANKTIDILDYKTDTNKNEFIDKYTTQINEY</sequence>
<evidence type="ECO:0000313" key="2">
    <source>
        <dbReference type="Proteomes" id="UP000721442"/>
    </source>
</evidence>
<protein>
    <submittedName>
        <fullName evidence="1">Uncharacterized protein</fullName>
    </submittedName>
</protein>
<dbReference type="AlphaFoldDB" id="A0A940IAZ4"/>
<proteinExistence type="predicted"/>
<reference evidence="1" key="2">
    <citation type="journal article" date="2021" name="PeerJ">
        <title>Extensive microbial diversity within the chicken gut microbiome revealed by metagenomics and culture.</title>
        <authorList>
            <person name="Gilroy R."/>
            <person name="Ravi A."/>
            <person name="Getino M."/>
            <person name="Pursley I."/>
            <person name="Horton D.L."/>
            <person name="Alikhan N.F."/>
            <person name="Baker D."/>
            <person name="Gharbi K."/>
            <person name="Hall N."/>
            <person name="Watson M."/>
            <person name="Adriaenssens E.M."/>
            <person name="Foster-Nyarko E."/>
            <person name="Jarju S."/>
            <person name="Secka A."/>
            <person name="Antonio M."/>
            <person name="Oren A."/>
            <person name="Chaudhuri R.R."/>
            <person name="La Ragione R."/>
            <person name="Hildebrand F."/>
            <person name="Pallen M.J."/>
        </authorList>
    </citation>
    <scope>NUCLEOTIDE SEQUENCE</scope>
    <source>
        <strain evidence="1">B1-16210</strain>
    </source>
</reference>
<dbReference type="EMBL" id="JADINE010000003">
    <property type="protein sequence ID" value="MBO8406877.1"/>
    <property type="molecule type" value="Genomic_DNA"/>
</dbReference>
<name>A0A940IAZ4_9PROT</name>
<organism evidence="1 2">
    <name type="scientific">Candidatus Enterousia excrementavium</name>
    <dbReference type="NCBI Taxonomy" id="2840789"/>
    <lineage>
        <taxon>Bacteria</taxon>
        <taxon>Pseudomonadati</taxon>
        <taxon>Pseudomonadota</taxon>
        <taxon>Alphaproteobacteria</taxon>
        <taxon>Candidatus Enterousia</taxon>
    </lineage>
</organism>
<comment type="caution">
    <text evidence="1">The sequence shown here is derived from an EMBL/GenBank/DDBJ whole genome shotgun (WGS) entry which is preliminary data.</text>
</comment>
<feature type="non-terminal residue" evidence="1">
    <location>
        <position position="120"/>
    </location>
</feature>
<gene>
    <name evidence="1" type="ORF">IAC77_00235</name>
</gene>